<dbReference type="AlphaFoldDB" id="A0A9W9GTL1"/>
<feature type="compositionally biased region" description="Acidic residues" evidence="1">
    <location>
        <begin position="223"/>
        <end position="236"/>
    </location>
</feature>
<name>A0A9W9GTL1_9EURO</name>
<dbReference type="EMBL" id="JAPQKL010000005">
    <property type="protein sequence ID" value="KAJ5129727.1"/>
    <property type="molecule type" value="Genomic_DNA"/>
</dbReference>
<dbReference type="RefSeq" id="XP_056520106.1">
    <property type="nucleotide sequence ID" value="XM_056666510.1"/>
</dbReference>
<feature type="compositionally biased region" description="Basic and acidic residues" evidence="1">
    <location>
        <begin position="112"/>
        <end position="124"/>
    </location>
</feature>
<feature type="compositionally biased region" description="Acidic residues" evidence="1">
    <location>
        <begin position="125"/>
        <end position="134"/>
    </location>
</feature>
<dbReference type="Proteomes" id="UP001149079">
    <property type="component" value="Unassembled WGS sequence"/>
</dbReference>
<dbReference type="GeneID" id="81405680"/>
<reference evidence="2" key="2">
    <citation type="journal article" date="2023" name="IMA Fungus">
        <title>Comparative genomic study of the Penicillium genus elucidates a diverse pangenome and 15 lateral gene transfer events.</title>
        <authorList>
            <person name="Petersen C."/>
            <person name="Sorensen T."/>
            <person name="Nielsen M.R."/>
            <person name="Sondergaard T.E."/>
            <person name="Sorensen J.L."/>
            <person name="Fitzpatrick D.A."/>
            <person name="Frisvad J.C."/>
            <person name="Nielsen K.L."/>
        </authorList>
    </citation>
    <scope>NUCLEOTIDE SEQUENCE</scope>
    <source>
        <strain evidence="2">IBT 22155</strain>
    </source>
</reference>
<gene>
    <name evidence="2" type="ORF">N7515_005766</name>
</gene>
<keyword evidence="3" id="KW-1185">Reference proteome</keyword>
<accession>A0A9W9GTL1</accession>
<feature type="compositionally biased region" description="Basic and acidic residues" evidence="1">
    <location>
        <begin position="178"/>
        <end position="212"/>
    </location>
</feature>
<evidence type="ECO:0000313" key="2">
    <source>
        <dbReference type="EMBL" id="KAJ5129727.1"/>
    </source>
</evidence>
<feature type="compositionally biased region" description="Low complexity" evidence="1">
    <location>
        <begin position="24"/>
        <end position="34"/>
    </location>
</feature>
<feature type="compositionally biased region" description="Polar residues" evidence="1">
    <location>
        <begin position="238"/>
        <end position="256"/>
    </location>
</feature>
<feature type="compositionally biased region" description="Polar residues" evidence="1">
    <location>
        <begin position="274"/>
        <end position="307"/>
    </location>
</feature>
<organism evidence="2 3">
    <name type="scientific">Penicillium bovifimosum</name>
    <dbReference type="NCBI Taxonomy" id="126998"/>
    <lineage>
        <taxon>Eukaryota</taxon>
        <taxon>Fungi</taxon>
        <taxon>Dikarya</taxon>
        <taxon>Ascomycota</taxon>
        <taxon>Pezizomycotina</taxon>
        <taxon>Eurotiomycetes</taxon>
        <taxon>Eurotiomycetidae</taxon>
        <taxon>Eurotiales</taxon>
        <taxon>Aspergillaceae</taxon>
        <taxon>Penicillium</taxon>
    </lineage>
</organism>
<evidence type="ECO:0000256" key="1">
    <source>
        <dbReference type="SAM" id="MobiDB-lite"/>
    </source>
</evidence>
<feature type="compositionally biased region" description="Acidic residues" evidence="1">
    <location>
        <begin position="102"/>
        <end position="111"/>
    </location>
</feature>
<feature type="region of interest" description="Disordered" evidence="1">
    <location>
        <begin position="24"/>
        <end position="325"/>
    </location>
</feature>
<evidence type="ECO:0000313" key="3">
    <source>
        <dbReference type="Proteomes" id="UP001149079"/>
    </source>
</evidence>
<sequence>MARRKPRKPNASIDKSVGLLNSINASKSNAANTKNLKRRPATGADIYDIPRSPSPPHSQVPQTEPRKAGRFALRSRGVPSSGLPDPSHNAPNDEEGQKPNDDESGSEDRDEEGQKRDGKSRLEDSVSESDDTEHEPDREASYDSSDEEMGEGLEKLESEAEEDLFAIPIDLFPEDQGQPEKEMRATTENRHRDERRGRSEDRARRQAEEQAGHEPSNTSDGGDPFEDEEPVDDDSGAESRNSPAPPQQTARSSNIEVQIIQHIAREQRHRSHVSRASSDAQAFPSASSQIHEVPESTIQSPRQNQEIQEVPESPTMQSPRQNQDRRVRSDLFSWLTDATRDSVFKDDWEEIRIGRKIMKNHQDSRMKERFRDIIKLIARLRFVFETITLDSASASTLRPQYRLIANSIFKEVQWIISSEAPEDEEGAYLVNQLEAHIVPRLIDLIIHGFKAYKTIKDQASRHFSIILDLLWGCCDRISSLATIDYDISMDVRALSKTIMTHVKAIKDALHDGRLREKSKRVPRRPPRYQQFVLKGVESHISCRSWTYAERDALRNGLEFHEGEDRYVDIKCDEAFGPRLSDRILKDIRAQAIRLGLDDP</sequence>
<proteinExistence type="predicted"/>
<dbReference type="OrthoDB" id="5431211at2759"/>
<reference evidence="2" key="1">
    <citation type="submission" date="2022-11" db="EMBL/GenBank/DDBJ databases">
        <authorList>
            <person name="Petersen C."/>
        </authorList>
    </citation>
    <scope>NUCLEOTIDE SEQUENCE</scope>
    <source>
        <strain evidence="2">IBT 22155</strain>
    </source>
</reference>
<protein>
    <submittedName>
        <fullName evidence="2">Uncharacterized protein</fullName>
    </submittedName>
</protein>
<comment type="caution">
    <text evidence="2">The sequence shown here is derived from an EMBL/GenBank/DDBJ whole genome shotgun (WGS) entry which is preliminary data.</text>
</comment>